<accession>A0A1G5V1Z7</accession>
<evidence type="ECO:0000313" key="4">
    <source>
        <dbReference type="Proteomes" id="UP000198588"/>
    </source>
</evidence>
<evidence type="ECO:0000256" key="2">
    <source>
        <dbReference type="SAM" id="Phobius"/>
    </source>
</evidence>
<reference evidence="3 4" key="1">
    <citation type="submission" date="2016-10" db="EMBL/GenBank/DDBJ databases">
        <authorList>
            <person name="de Groot N.N."/>
        </authorList>
    </citation>
    <scope>NUCLEOTIDE SEQUENCE [LARGE SCALE GENOMIC DNA]</scope>
    <source>
        <strain evidence="3 4">CGMCC 1.12097</strain>
    </source>
</reference>
<gene>
    <name evidence="3" type="ORF">SAMN02927914_00189</name>
</gene>
<dbReference type="STRING" id="1165689.SAMN02927914_00189"/>
<evidence type="ECO:0008006" key="5">
    <source>
        <dbReference type="Google" id="ProtNLM"/>
    </source>
</evidence>
<keyword evidence="2" id="KW-1133">Transmembrane helix</keyword>
<dbReference type="Gene3D" id="3.40.50.410">
    <property type="entry name" value="von Willebrand factor, type A domain"/>
    <property type="match status" value="1"/>
</dbReference>
<dbReference type="OrthoDB" id="5430236at2"/>
<keyword evidence="2" id="KW-0812">Transmembrane</keyword>
<evidence type="ECO:0000313" key="3">
    <source>
        <dbReference type="EMBL" id="SDA39893.1"/>
    </source>
</evidence>
<proteinExistence type="predicted"/>
<dbReference type="SUPFAM" id="SSF53300">
    <property type="entry name" value="vWA-like"/>
    <property type="match status" value="1"/>
</dbReference>
<keyword evidence="2" id="KW-0472">Membrane</keyword>
<name>A0A1G5V1Z7_9HYPH</name>
<dbReference type="AlphaFoldDB" id="A0A1G5V1Z7"/>
<dbReference type="Proteomes" id="UP000198588">
    <property type="component" value="Unassembled WGS sequence"/>
</dbReference>
<evidence type="ECO:0000256" key="1">
    <source>
        <dbReference type="SAM" id="MobiDB-lite"/>
    </source>
</evidence>
<protein>
    <recommendedName>
        <fullName evidence="5">VWA domain-containing protein</fullName>
    </recommendedName>
</protein>
<feature type="transmembrane region" description="Helical" evidence="2">
    <location>
        <begin position="214"/>
        <end position="233"/>
    </location>
</feature>
<organism evidence="3 4">
    <name type="scientific">Mesorhizobium qingshengii</name>
    <dbReference type="NCBI Taxonomy" id="1165689"/>
    <lineage>
        <taxon>Bacteria</taxon>
        <taxon>Pseudomonadati</taxon>
        <taxon>Pseudomonadota</taxon>
        <taxon>Alphaproteobacteria</taxon>
        <taxon>Hyphomicrobiales</taxon>
        <taxon>Phyllobacteriaceae</taxon>
        <taxon>Mesorhizobium</taxon>
    </lineage>
</organism>
<sequence>MWDLQAVRQRHILNSMSDKKQPVPAKTNPAPVKPRSSTGEIDAFIRQARTFAASGSGRLILSLDATMSRQPTWDLATTLQGEMFDAVGKVGSLSVQLVYFRGLGECRSSGFVVDTNALKQLMTGIECRAGHTQIGKVLVHALKETAAAKVNALVYIGDAMEENIDDLAEKAGRLGLHGVPVFIFQEGHDSGAERAFKEITRLSKGAWFRFDRRAAATLAGLLSAVAVFAAGGLKALEARGRPEDRLMIEHLRGGGN</sequence>
<dbReference type="InterPro" id="IPR036465">
    <property type="entry name" value="vWFA_dom_sf"/>
</dbReference>
<feature type="region of interest" description="Disordered" evidence="1">
    <location>
        <begin position="13"/>
        <end position="37"/>
    </location>
</feature>
<dbReference type="EMBL" id="FMXM01000002">
    <property type="protein sequence ID" value="SDA39893.1"/>
    <property type="molecule type" value="Genomic_DNA"/>
</dbReference>